<dbReference type="AlphaFoldDB" id="A0A8X7TNF2"/>
<dbReference type="OrthoDB" id="10599993at2759"/>
<protein>
    <submittedName>
        <fullName evidence="1">Uncharacterized protein</fullName>
    </submittedName>
</protein>
<keyword evidence="2" id="KW-1185">Reference proteome</keyword>
<gene>
    <name evidence="1" type="ORF">Bca52824_087970</name>
</gene>
<evidence type="ECO:0000313" key="2">
    <source>
        <dbReference type="Proteomes" id="UP000886595"/>
    </source>
</evidence>
<comment type="caution">
    <text evidence="1">The sequence shown here is derived from an EMBL/GenBank/DDBJ whole genome shotgun (WGS) entry which is preliminary data.</text>
</comment>
<dbReference type="EMBL" id="JAAMPC010000017">
    <property type="protein sequence ID" value="KAG2248342.1"/>
    <property type="molecule type" value="Genomic_DNA"/>
</dbReference>
<accession>A0A8X7TNF2</accession>
<sequence>MAGGWSRLFGWGLSGFWFSFFRSLANPFGWMCVVSSLGSSVPDLFVYRCLLSFLSWRSGSRARVTQAFEASRRWVSRCPKAVGSVRSLIFDASGTSPVSSCVVSGGVSFGVCVRG</sequence>
<evidence type="ECO:0000313" key="1">
    <source>
        <dbReference type="EMBL" id="KAG2248342.1"/>
    </source>
</evidence>
<dbReference type="Proteomes" id="UP000886595">
    <property type="component" value="Unassembled WGS sequence"/>
</dbReference>
<reference evidence="1 2" key="1">
    <citation type="submission" date="2020-02" db="EMBL/GenBank/DDBJ databases">
        <authorList>
            <person name="Ma Q."/>
            <person name="Huang Y."/>
            <person name="Song X."/>
            <person name="Pei D."/>
        </authorList>
    </citation>
    <scope>NUCLEOTIDE SEQUENCE [LARGE SCALE GENOMIC DNA]</scope>
    <source>
        <strain evidence="1">Sxm20200214</strain>
        <tissue evidence="1">Leaf</tissue>
    </source>
</reference>
<name>A0A8X7TNF2_BRACI</name>
<proteinExistence type="predicted"/>
<organism evidence="1 2">
    <name type="scientific">Brassica carinata</name>
    <name type="common">Ethiopian mustard</name>
    <name type="synonym">Abyssinian cabbage</name>
    <dbReference type="NCBI Taxonomy" id="52824"/>
    <lineage>
        <taxon>Eukaryota</taxon>
        <taxon>Viridiplantae</taxon>
        <taxon>Streptophyta</taxon>
        <taxon>Embryophyta</taxon>
        <taxon>Tracheophyta</taxon>
        <taxon>Spermatophyta</taxon>
        <taxon>Magnoliopsida</taxon>
        <taxon>eudicotyledons</taxon>
        <taxon>Gunneridae</taxon>
        <taxon>Pentapetalae</taxon>
        <taxon>rosids</taxon>
        <taxon>malvids</taxon>
        <taxon>Brassicales</taxon>
        <taxon>Brassicaceae</taxon>
        <taxon>Brassiceae</taxon>
        <taxon>Brassica</taxon>
    </lineage>
</organism>